<feature type="region of interest" description="Disordered" evidence="1">
    <location>
        <begin position="21"/>
        <end position="71"/>
    </location>
</feature>
<name>L5LXE4_MYODS</name>
<dbReference type="GO" id="GO:0030198">
    <property type="term" value="P:extracellular matrix organization"/>
    <property type="evidence" value="ECO:0007669"/>
    <property type="project" value="TreeGrafter"/>
</dbReference>
<keyword evidence="2" id="KW-0176">Collagen</keyword>
<gene>
    <name evidence="2" type="ORF">MDA_GLEAN10024686</name>
</gene>
<evidence type="ECO:0000313" key="3">
    <source>
        <dbReference type="Proteomes" id="UP000010556"/>
    </source>
</evidence>
<organism evidence="2 3">
    <name type="scientific">Myotis davidii</name>
    <name type="common">David's myotis</name>
    <dbReference type="NCBI Taxonomy" id="225400"/>
    <lineage>
        <taxon>Eukaryota</taxon>
        <taxon>Metazoa</taxon>
        <taxon>Chordata</taxon>
        <taxon>Craniata</taxon>
        <taxon>Vertebrata</taxon>
        <taxon>Euteleostomi</taxon>
        <taxon>Mammalia</taxon>
        <taxon>Eutheria</taxon>
        <taxon>Laurasiatheria</taxon>
        <taxon>Chiroptera</taxon>
        <taxon>Yangochiroptera</taxon>
        <taxon>Vespertilionidae</taxon>
        <taxon>Myotis</taxon>
    </lineage>
</organism>
<dbReference type="InterPro" id="IPR050149">
    <property type="entry name" value="Collagen_superfamily"/>
</dbReference>
<dbReference type="AlphaFoldDB" id="L5LXE4"/>
<dbReference type="GO" id="GO:0030020">
    <property type="term" value="F:extracellular matrix structural constituent conferring tensile strength"/>
    <property type="evidence" value="ECO:0007669"/>
    <property type="project" value="TreeGrafter"/>
</dbReference>
<dbReference type="PANTHER" id="PTHR24023:SF42">
    <property type="entry name" value="COLLAGEN ALPHA-1(XI) CHAIN"/>
    <property type="match status" value="1"/>
</dbReference>
<dbReference type="GO" id="GO:0005592">
    <property type="term" value="C:collagen type XI trimer"/>
    <property type="evidence" value="ECO:0007669"/>
    <property type="project" value="TreeGrafter"/>
</dbReference>
<evidence type="ECO:0000256" key="1">
    <source>
        <dbReference type="SAM" id="MobiDB-lite"/>
    </source>
</evidence>
<evidence type="ECO:0000313" key="2">
    <source>
        <dbReference type="EMBL" id="ELK30732.1"/>
    </source>
</evidence>
<accession>L5LXE4</accession>
<dbReference type="EMBL" id="KB106585">
    <property type="protein sequence ID" value="ELK30732.1"/>
    <property type="molecule type" value="Genomic_DNA"/>
</dbReference>
<dbReference type="Pfam" id="PF01391">
    <property type="entry name" value="Collagen"/>
    <property type="match status" value="1"/>
</dbReference>
<protein>
    <submittedName>
        <fullName evidence="2">Collagen alpha-1(XI) chain</fullName>
    </submittedName>
</protein>
<dbReference type="Proteomes" id="UP000010556">
    <property type="component" value="Unassembled WGS sequence"/>
</dbReference>
<dbReference type="InterPro" id="IPR008160">
    <property type="entry name" value="Collagen"/>
</dbReference>
<dbReference type="PANTHER" id="PTHR24023">
    <property type="entry name" value="COLLAGEN ALPHA"/>
    <property type="match status" value="1"/>
</dbReference>
<proteinExistence type="predicted"/>
<reference evidence="3" key="1">
    <citation type="journal article" date="2013" name="Science">
        <title>Comparative analysis of bat genomes provides insight into the evolution of flight and immunity.</title>
        <authorList>
            <person name="Zhang G."/>
            <person name="Cowled C."/>
            <person name="Shi Z."/>
            <person name="Huang Z."/>
            <person name="Bishop-Lilly K.A."/>
            <person name="Fang X."/>
            <person name="Wynne J.W."/>
            <person name="Xiong Z."/>
            <person name="Baker M.L."/>
            <person name="Zhao W."/>
            <person name="Tachedjian M."/>
            <person name="Zhu Y."/>
            <person name="Zhou P."/>
            <person name="Jiang X."/>
            <person name="Ng J."/>
            <person name="Yang L."/>
            <person name="Wu L."/>
            <person name="Xiao J."/>
            <person name="Feng Y."/>
            <person name="Chen Y."/>
            <person name="Sun X."/>
            <person name="Zhang Y."/>
            <person name="Marsh G.A."/>
            <person name="Crameri G."/>
            <person name="Broder C.C."/>
            <person name="Frey K.G."/>
            <person name="Wang L.F."/>
            <person name="Wang J."/>
        </authorList>
    </citation>
    <scope>NUCLEOTIDE SEQUENCE [LARGE SCALE GENOMIC DNA]</scope>
</reference>
<dbReference type="GO" id="GO:0005615">
    <property type="term" value="C:extracellular space"/>
    <property type="evidence" value="ECO:0007669"/>
    <property type="project" value="TreeGrafter"/>
</dbReference>
<sequence length="154" mass="15976">MSVELASSMMLVQYKLPAAIKSQPGDPGPQGVSGKDGPAGLRGFPGERGLPGAQGTPGLKGGEGPQGPPGPVVSTIVITNHASHGCRLHRSFHYPPAAIPRRVQRSKHVSIKPASAGLLLIACTNECRNRQFRGLKILLLMLSGGKGAILPPKP</sequence>
<keyword evidence="3" id="KW-1185">Reference proteome</keyword>